<dbReference type="Pfam" id="PF01582">
    <property type="entry name" value="TIR"/>
    <property type="match status" value="1"/>
</dbReference>
<dbReference type="GO" id="GO:0030246">
    <property type="term" value="F:carbohydrate binding"/>
    <property type="evidence" value="ECO:0007669"/>
    <property type="project" value="InterPro"/>
</dbReference>
<dbReference type="InterPro" id="IPR052147">
    <property type="entry name" value="PP2-like/Lectin"/>
</dbReference>
<reference evidence="3" key="1">
    <citation type="submission" date="2019-07" db="EMBL/GenBank/DDBJ databases">
        <authorList>
            <person name="Dittberner H."/>
        </authorList>
    </citation>
    <scope>NUCLEOTIDE SEQUENCE [LARGE SCALE GENOMIC DNA]</scope>
</reference>
<dbReference type="Gene3D" id="3.40.50.10140">
    <property type="entry name" value="Toll/interleukin-1 receptor homology (TIR) domain"/>
    <property type="match status" value="1"/>
</dbReference>
<dbReference type="InterPro" id="IPR025886">
    <property type="entry name" value="PP2-like"/>
</dbReference>
<dbReference type="FunFam" id="3.40.50.10140:FF:000007">
    <property type="entry name" value="Disease resistance protein (TIR-NBS-LRR class)"/>
    <property type="match status" value="1"/>
</dbReference>
<dbReference type="PANTHER" id="PTHR48478:SF1">
    <property type="entry name" value="LECTIN-LIKE"/>
    <property type="match status" value="1"/>
</dbReference>
<dbReference type="GO" id="GO:0007165">
    <property type="term" value="P:signal transduction"/>
    <property type="evidence" value="ECO:0007669"/>
    <property type="project" value="InterPro"/>
</dbReference>
<dbReference type="SUPFAM" id="SSF52200">
    <property type="entry name" value="Toll/Interleukin receptor TIR domain"/>
    <property type="match status" value="1"/>
</dbReference>
<dbReference type="SMART" id="SM00255">
    <property type="entry name" value="TIR"/>
    <property type="match status" value="1"/>
</dbReference>
<accession>A0A565C2X3</accession>
<evidence type="ECO:0000313" key="4">
    <source>
        <dbReference type="Proteomes" id="UP000489600"/>
    </source>
</evidence>
<gene>
    <name evidence="3" type="ORF">ANE_LOCUS18424</name>
</gene>
<evidence type="ECO:0000313" key="3">
    <source>
        <dbReference type="EMBL" id="VVB07980.1"/>
    </source>
</evidence>
<dbReference type="AlphaFoldDB" id="A0A565C2X3"/>
<protein>
    <recommendedName>
        <fullName evidence="2">TIR domain-containing protein</fullName>
    </recommendedName>
</protein>
<keyword evidence="4" id="KW-1185">Reference proteome</keyword>
<proteinExistence type="predicted"/>
<dbReference type="Pfam" id="PF14299">
    <property type="entry name" value="PP2"/>
    <property type="match status" value="1"/>
</dbReference>
<dbReference type="PANTHER" id="PTHR48478">
    <property type="entry name" value="LECTIN-LIKE"/>
    <property type="match status" value="1"/>
</dbReference>
<evidence type="ECO:0000256" key="1">
    <source>
        <dbReference type="ARBA" id="ARBA00023027"/>
    </source>
</evidence>
<sequence>MTEVSSSSVVSVIPRSPPGPQVFTSFRGKDVRKSFVSFLVPALKDKNINVFIDDQEERGKFLINLFERISQSKLALVIFSEGYTDSKWCLDELVKIKECMDQKKLIVIPIFYKLDPSKVKGLRGKFGDKFRDLAYRYRHEPERCQKWTEALTSVSQTFAMSLSKYSDKSDQDFISSIVMEVKKVLLSISKGINGENDDNFSVPGRKLTITAYEAPNEEAVEVPVLNNISENLQMRNQLPGPSYEFKYWDLHRPNGNVFIINARDLSIEWSENPKHWTWLPLPNQNPNETVEAAFLRKASWLDVAGTFDTRYLTPWTKYEVVFAVKLEYATLAWERPVKLKLVLHSNRKKTLERSVDMVDYMSKQWVDILVGEFTTSTKNIGDISFAMYEHECQLWKSGLFVKGVVIRPKSCHL</sequence>
<organism evidence="3 4">
    <name type="scientific">Arabis nemorensis</name>
    <dbReference type="NCBI Taxonomy" id="586526"/>
    <lineage>
        <taxon>Eukaryota</taxon>
        <taxon>Viridiplantae</taxon>
        <taxon>Streptophyta</taxon>
        <taxon>Embryophyta</taxon>
        <taxon>Tracheophyta</taxon>
        <taxon>Spermatophyta</taxon>
        <taxon>Magnoliopsida</taxon>
        <taxon>eudicotyledons</taxon>
        <taxon>Gunneridae</taxon>
        <taxon>Pentapetalae</taxon>
        <taxon>rosids</taxon>
        <taxon>malvids</taxon>
        <taxon>Brassicales</taxon>
        <taxon>Brassicaceae</taxon>
        <taxon>Arabideae</taxon>
        <taxon>Arabis</taxon>
    </lineage>
</organism>
<dbReference type="OrthoDB" id="533833at2759"/>
<dbReference type="InterPro" id="IPR000157">
    <property type="entry name" value="TIR_dom"/>
</dbReference>
<name>A0A565C2X3_9BRAS</name>
<dbReference type="PROSITE" id="PS50104">
    <property type="entry name" value="TIR"/>
    <property type="match status" value="1"/>
</dbReference>
<dbReference type="InterPro" id="IPR035897">
    <property type="entry name" value="Toll_tir_struct_dom_sf"/>
</dbReference>
<dbReference type="Proteomes" id="UP000489600">
    <property type="component" value="Unassembled WGS sequence"/>
</dbReference>
<evidence type="ECO:0000259" key="2">
    <source>
        <dbReference type="PROSITE" id="PS50104"/>
    </source>
</evidence>
<comment type="caution">
    <text evidence="3">The sequence shown here is derived from an EMBL/GenBank/DDBJ whole genome shotgun (WGS) entry which is preliminary data.</text>
</comment>
<keyword evidence="1" id="KW-0520">NAD</keyword>
<dbReference type="EMBL" id="CABITT030000006">
    <property type="protein sequence ID" value="VVB07980.1"/>
    <property type="molecule type" value="Genomic_DNA"/>
</dbReference>
<feature type="domain" description="TIR" evidence="2">
    <location>
        <begin position="18"/>
        <end position="185"/>
    </location>
</feature>